<evidence type="ECO:0000313" key="3">
    <source>
        <dbReference type="Proteomes" id="UP000233551"/>
    </source>
</evidence>
<name>A0A2I0JFL9_PUNGR</name>
<dbReference type="InterPro" id="IPR002109">
    <property type="entry name" value="Glutaredoxin"/>
</dbReference>
<dbReference type="GO" id="GO:0015038">
    <property type="term" value="F:glutathione disulfide oxidoreductase activity"/>
    <property type="evidence" value="ECO:0007669"/>
    <property type="project" value="TreeGrafter"/>
</dbReference>
<dbReference type="PANTHER" id="PTHR45694:SF5">
    <property type="entry name" value="GLUTAREDOXIN 2"/>
    <property type="match status" value="1"/>
</dbReference>
<dbReference type="STRING" id="22663.A0A2I0JFL9"/>
<feature type="domain" description="Glutaredoxin" evidence="1">
    <location>
        <begin position="169"/>
        <end position="222"/>
    </location>
</feature>
<comment type="caution">
    <text evidence="2">The sequence shown here is derived from an EMBL/GenBank/DDBJ whole genome shotgun (WGS) entry which is preliminary data.</text>
</comment>
<keyword evidence="3" id="KW-1185">Reference proteome</keyword>
<gene>
    <name evidence="2" type="ORF">CRG98_024531</name>
</gene>
<dbReference type="CDD" id="cd03419">
    <property type="entry name" value="GRX_GRXh_1_2_like"/>
    <property type="match status" value="1"/>
</dbReference>
<dbReference type="GO" id="GO:0034599">
    <property type="term" value="P:cellular response to oxidative stress"/>
    <property type="evidence" value="ECO:0007669"/>
    <property type="project" value="TreeGrafter"/>
</dbReference>
<organism evidence="2 3">
    <name type="scientific">Punica granatum</name>
    <name type="common">Pomegranate</name>
    <dbReference type="NCBI Taxonomy" id="22663"/>
    <lineage>
        <taxon>Eukaryota</taxon>
        <taxon>Viridiplantae</taxon>
        <taxon>Streptophyta</taxon>
        <taxon>Embryophyta</taxon>
        <taxon>Tracheophyta</taxon>
        <taxon>Spermatophyta</taxon>
        <taxon>Magnoliopsida</taxon>
        <taxon>eudicotyledons</taxon>
        <taxon>Gunneridae</taxon>
        <taxon>Pentapetalae</taxon>
        <taxon>rosids</taxon>
        <taxon>malvids</taxon>
        <taxon>Myrtales</taxon>
        <taxon>Lythraceae</taxon>
        <taxon>Punica</taxon>
    </lineage>
</organism>
<sequence>MTWIVVSRPMKGTQGGEPNISSQFSLTTLSPDLGASETGQKRLNSDPFRPKELELELAFNGGEVVDPMSYVVGIGAGISLYGGAILCGSVGGCLSSSSSSSSCRRRFREEDHLLSQDRHLLKILLPVPSLTPPVADRNLGFSIEIFLISVAKPWLRSIHQSYTINQKPGYCRRAKAVFKELNQKPFVVELDQREDGSIIQAAMGERVKRHTVPQVFIDGKHIGGSDDTVDAYESGELATLLGIEVDYDEEDL</sequence>
<dbReference type="EMBL" id="PGOL01001724">
    <property type="protein sequence ID" value="PKI55065.1"/>
    <property type="molecule type" value="Genomic_DNA"/>
</dbReference>
<protein>
    <recommendedName>
        <fullName evidence="1">Glutaredoxin domain-containing protein</fullName>
    </recommendedName>
</protein>
<dbReference type="GO" id="GO:0005737">
    <property type="term" value="C:cytoplasm"/>
    <property type="evidence" value="ECO:0007669"/>
    <property type="project" value="TreeGrafter"/>
</dbReference>
<proteinExistence type="predicted"/>
<dbReference type="Gene3D" id="3.40.30.10">
    <property type="entry name" value="Glutaredoxin"/>
    <property type="match status" value="1"/>
</dbReference>
<dbReference type="PROSITE" id="PS51354">
    <property type="entry name" value="GLUTAREDOXIN_2"/>
    <property type="match status" value="1"/>
</dbReference>
<evidence type="ECO:0000313" key="2">
    <source>
        <dbReference type="EMBL" id="PKI55065.1"/>
    </source>
</evidence>
<dbReference type="Pfam" id="PF00462">
    <property type="entry name" value="Glutaredoxin"/>
    <property type="match status" value="1"/>
</dbReference>
<dbReference type="PANTHER" id="PTHR45694">
    <property type="entry name" value="GLUTAREDOXIN 2"/>
    <property type="match status" value="1"/>
</dbReference>
<accession>A0A2I0JFL9</accession>
<evidence type="ECO:0000259" key="1">
    <source>
        <dbReference type="Pfam" id="PF00462"/>
    </source>
</evidence>
<dbReference type="Proteomes" id="UP000233551">
    <property type="component" value="Unassembled WGS sequence"/>
</dbReference>
<dbReference type="AlphaFoldDB" id="A0A2I0JFL9"/>
<reference evidence="2 3" key="1">
    <citation type="submission" date="2017-11" db="EMBL/GenBank/DDBJ databases">
        <title>De-novo sequencing of pomegranate (Punica granatum L.) genome.</title>
        <authorList>
            <person name="Akparov Z."/>
            <person name="Amiraslanov A."/>
            <person name="Hajiyeva S."/>
            <person name="Abbasov M."/>
            <person name="Kaur K."/>
            <person name="Hamwieh A."/>
            <person name="Solovyev V."/>
            <person name="Salamov A."/>
            <person name="Braich B."/>
            <person name="Kosarev P."/>
            <person name="Mahmoud A."/>
            <person name="Hajiyev E."/>
            <person name="Babayeva S."/>
            <person name="Izzatullayeva V."/>
            <person name="Mammadov A."/>
            <person name="Mammadov A."/>
            <person name="Sharifova S."/>
            <person name="Ojaghi J."/>
            <person name="Eynullazada K."/>
            <person name="Bayramov B."/>
            <person name="Abdulazimova A."/>
            <person name="Shahmuradov I."/>
        </authorList>
    </citation>
    <scope>NUCLEOTIDE SEQUENCE [LARGE SCALE GENOMIC DNA]</scope>
    <source>
        <strain evidence="3">cv. AG2017</strain>
        <tissue evidence="2">Leaf</tissue>
    </source>
</reference>
<dbReference type="InterPro" id="IPR036249">
    <property type="entry name" value="Thioredoxin-like_sf"/>
</dbReference>
<dbReference type="SUPFAM" id="SSF52833">
    <property type="entry name" value="Thioredoxin-like"/>
    <property type="match status" value="1"/>
</dbReference>